<dbReference type="Proteomes" id="UP000188559">
    <property type="component" value="Unassembled WGS sequence"/>
</dbReference>
<evidence type="ECO:0000313" key="7">
    <source>
        <dbReference type="EMBL" id="ONH44965.1"/>
    </source>
</evidence>
<name>A0A1V2JIG4_PSEAZ</name>
<protein>
    <recommendedName>
        <fullName evidence="9">Cystathionine beta-lyase</fullName>
    </recommendedName>
</protein>
<keyword evidence="8" id="KW-1185">Reference proteome</keyword>
<proteinExistence type="inferred from homology"/>
<evidence type="ECO:0008006" key="9">
    <source>
        <dbReference type="Google" id="ProtNLM"/>
    </source>
</evidence>
<evidence type="ECO:0000256" key="3">
    <source>
        <dbReference type="ARBA" id="ARBA00022898"/>
    </source>
</evidence>
<organism evidence="7 8">
    <name type="scientific">Pseudomonas azotoformans</name>
    <dbReference type="NCBI Taxonomy" id="47878"/>
    <lineage>
        <taxon>Bacteria</taxon>
        <taxon>Pseudomonadati</taxon>
        <taxon>Pseudomonadota</taxon>
        <taxon>Gammaproteobacteria</taxon>
        <taxon>Pseudomonadales</taxon>
        <taxon>Pseudomonadaceae</taxon>
        <taxon>Pseudomonas</taxon>
    </lineage>
</organism>
<accession>A0A1V2JIG4</accession>
<comment type="similarity">
    <text evidence="2 6">Belongs to the trans-sulfuration enzymes family.</text>
</comment>
<dbReference type="Gene3D" id="3.40.640.10">
    <property type="entry name" value="Type I PLP-dependent aspartate aminotransferase-like (Major domain)"/>
    <property type="match status" value="1"/>
</dbReference>
<dbReference type="Pfam" id="PF01053">
    <property type="entry name" value="Cys_Met_Meta_PP"/>
    <property type="match status" value="1"/>
</dbReference>
<dbReference type="PANTHER" id="PTHR43500:SF1">
    <property type="entry name" value="CYSTATHIONINE BETA-LYASE-RELATED"/>
    <property type="match status" value="1"/>
</dbReference>
<dbReference type="GO" id="GO:0019346">
    <property type="term" value="P:transsulfuration"/>
    <property type="evidence" value="ECO:0007669"/>
    <property type="project" value="InterPro"/>
</dbReference>
<gene>
    <name evidence="7" type="ORF">BLL37_16755</name>
</gene>
<dbReference type="GO" id="GO:0019450">
    <property type="term" value="P:L-cysteine catabolic process to pyruvate"/>
    <property type="evidence" value="ECO:0007669"/>
    <property type="project" value="TreeGrafter"/>
</dbReference>
<dbReference type="GO" id="GO:0047804">
    <property type="term" value="F:cysteine-S-conjugate beta-lyase activity"/>
    <property type="evidence" value="ECO:0007669"/>
    <property type="project" value="InterPro"/>
</dbReference>
<dbReference type="EMBL" id="MNPV01000004">
    <property type="protein sequence ID" value="ONH44965.1"/>
    <property type="molecule type" value="Genomic_DNA"/>
</dbReference>
<evidence type="ECO:0000313" key="8">
    <source>
        <dbReference type="Proteomes" id="UP000188559"/>
    </source>
</evidence>
<dbReference type="GO" id="GO:0030170">
    <property type="term" value="F:pyridoxal phosphate binding"/>
    <property type="evidence" value="ECO:0007669"/>
    <property type="project" value="InterPro"/>
</dbReference>
<dbReference type="InterPro" id="IPR015424">
    <property type="entry name" value="PyrdxlP-dep_Trfase"/>
</dbReference>
<reference evidence="7 8" key="1">
    <citation type="submission" date="2016-10" db="EMBL/GenBank/DDBJ databases">
        <title>Pseudomonas lactis sp. nov. and Pseudomonas paralactis sp. nov., isolated from bovine raw milk.</title>
        <authorList>
            <person name="Von Neubeck M."/>
            <person name="Huptas C."/>
            <person name="Glueck C."/>
            <person name="Krewinkel M."/>
            <person name="Stoeckel M."/>
            <person name="Stressler T."/>
            <person name="Fischer L."/>
            <person name="Hinrichs J."/>
            <person name="Scherer S."/>
            <person name="Wenning M."/>
        </authorList>
    </citation>
    <scope>NUCLEOTIDE SEQUENCE [LARGE SCALE GENOMIC DNA]</scope>
    <source>
        <strain evidence="7 8">DSM 18862</strain>
    </source>
</reference>
<dbReference type="PANTHER" id="PTHR43500">
    <property type="entry name" value="CYSTATHIONINE BETA-LYASE-RELATED"/>
    <property type="match status" value="1"/>
</dbReference>
<keyword evidence="4" id="KW-0456">Lyase</keyword>
<evidence type="ECO:0000256" key="4">
    <source>
        <dbReference type="ARBA" id="ARBA00023239"/>
    </source>
</evidence>
<keyword evidence="3 6" id="KW-0663">Pyridoxal phosphate</keyword>
<evidence type="ECO:0000256" key="6">
    <source>
        <dbReference type="RuleBase" id="RU362118"/>
    </source>
</evidence>
<evidence type="ECO:0000256" key="2">
    <source>
        <dbReference type="ARBA" id="ARBA00009077"/>
    </source>
</evidence>
<evidence type="ECO:0000256" key="5">
    <source>
        <dbReference type="ARBA" id="ARBA00047517"/>
    </source>
</evidence>
<comment type="caution">
    <text evidence="7">The sequence shown here is derived from an EMBL/GenBank/DDBJ whole genome shotgun (WGS) entry which is preliminary data.</text>
</comment>
<evidence type="ECO:0000256" key="1">
    <source>
        <dbReference type="ARBA" id="ARBA00001933"/>
    </source>
</evidence>
<dbReference type="InterPro" id="IPR006233">
    <property type="entry name" value="Cys_b_lyase_bac"/>
</dbReference>
<comment type="catalytic activity">
    <reaction evidence="5">
        <text>L,L-cystathionine + H2O = L-homocysteine + pyruvate + NH4(+)</text>
        <dbReference type="Rhea" id="RHEA:13965"/>
        <dbReference type="ChEBI" id="CHEBI:15361"/>
        <dbReference type="ChEBI" id="CHEBI:15377"/>
        <dbReference type="ChEBI" id="CHEBI:28938"/>
        <dbReference type="ChEBI" id="CHEBI:58161"/>
        <dbReference type="ChEBI" id="CHEBI:58199"/>
    </reaction>
</comment>
<dbReference type="AlphaFoldDB" id="A0A1V2JIG4"/>
<dbReference type="SUPFAM" id="SSF53383">
    <property type="entry name" value="PLP-dependent transferases"/>
    <property type="match status" value="1"/>
</dbReference>
<dbReference type="InterPro" id="IPR015421">
    <property type="entry name" value="PyrdxlP-dep_Trfase_major"/>
</dbReference>
<dbReference type="InterPro" id="IPR000277">
    <property type="entry name" value="Cys/Met-Metab_PyrdxlP-dep_enz"/>
</dbReference>
<comment type="cofactor">
    <cofactor evidence="1 6">
        <name>pyridoxal 5'-phosphate</name>
        <dbReference type="ChEBI" id="CHEBI:597326"/>
    </cofactor>
</comment>
<sequence length="73" mass="7714">MAPTKYLGGHSDVMMGSVSTTQAAWPALRRMSDTFGNAVSADDAYLILRGARTLVSRPAGQCLTGVGRVTRLT</sequence>